<comment type="caution">
    <text evidence="1">The sequence shown here is derived from an EMBL/GenBank/DDBJ whole genome shotgun (WGS) entry which is preliminary data.</text>
</comment>
<evidence type="ECO:0000313" key="2">
    <source>
        <dbReference type="Proteomes" id="UP001157418"/>
    </source>
</evidence>
<keyword evidence="2" id="KW-1185">Reference proteome</keyword>
<sequence length="129" mass="14338">MLFFKFIFFLPQRVKTHIIQLNPSFSSLSKSLGFFTLQVHGTLSARNKIFVRSVSVISLFGPAANSGSLRTRDDLHQTSVHCFSFTPSVESVPLAIPPPRQLRHSGATVSTVDPFPSFISDNCDTRNQI</sequence>
<name>A0AAU9MQ52_9ASTR</name>
<organism evidence="1 2">
    <name type="scientific">Lactuca virosa</name>
    <dbReference type="NCBI Taxonomy" id="75947"/>
    <lineage>
        <taxon>Eukaryota</taxon>
        <taxon>Viridiplantae</taxon>
        <taxon>Streptophyta</taxon>
        <taxon>Embryophyta</taxon>
        <taxon>Tracheophyta</taxon>
        <taxon>Spermatophyta</taxon>
        <taxon>Magnoliopsida</taxon>
        <taxon>eudicotyledons</taxon>
        <taxon>Gunneridae</taxon>
        <taxon>Pentapetalae</taxon>
        <taxon>asterids</taxon>
        <taxon>campanulids</taxon>
        <taxon>Asterales</taxon>
        <taxon>Asteraceae</taxon>
        <taxon>Cichorioideae</taxon>
        <taxon>Cichorieae</taxon>
        <taxon>Lactucinae</taxon>
        <taxon>Lactuca</taxon>
    </lineage>
</organism>
<dbReference type="EMBL" id="CAKMRJ010003279">
    <property type="protein sequence ID" value="CAH1429969.1"/>
    <property type="molecule type" value="Genomic_DNA"/>
</dbReference>
<gene>
    <name evidence="1" type="ORF">LVIROSA_LOCUS16786</name>
</gene>
<proteinExistence type="predicted"/>
<protein>
    <submittedName>
        <fullName evidence="1">Uncharacterized protein</fullName>
    </submittedName>
</protein>
<accession>A0AAU9MQ52</accession>
<evidence type="ECO:0000313" key="1">
    <source>
        <dbReference type="EMBL" id="CAH1429969.1"/>
    </source>
</evidence>
<dbReference type="Proteomes" id="UP001157418">
    <property type="component" value="Unassembled WGS sequence"/>
</dbReference>
<dbReference type="AlphaFoldDB" id="A0AAU9MQ52"/>
<reference evidence="1 2" key="1">
    <citation type="submission" date="2022-01" db="EMBL/GenBank/DDBJ databases">
        <authorList>
            <person name="Xiong W."/>
            <person name="Schranz E."/>
        </authorList>
    </citation>
    <scope>NUCLEOTIDE SEQUENCE [LARGE SCALE GENOMIC DNA]</scope>
</reference>